<evidence type="ECO:0000313" key="5">
    <source>
        <dbReference type="Proteomes" id="UP000008673"/>
    </source>
</evidence>
<evidence type="ECO:0000256" key="3">
    <source>
        <dbReference type="SAM" id="SignalP"/>
    </source>
</evidence>
<dbReference type="AlphaFoldDB" id="W1QLL1"/>
<dbReference type="EMBL" id="AEOI02000003">
    <property type="protein sequence ID" value="ESX02734.1"/>
    <property type="molecule type" value="Genomic_DNA"/>
</dbReference>
<gene>
    <name evidence="4" type="ORF">HPODL_02059</name>
</gene>
<dbReference type="InterPro" id="IPR015943">
    <property type="entry name" value="WD40/YVTN_repeat-like_dom_sf"/>
</dbReference>
<dbReference type="KEGG" id="opa:HPODL_02059"/>
<comment type="caution">
    <text evidence="4">The sequence shown here is derived from an EMBL/GenBank/DDBJ whole genome shotgun (WGS) entry which is preliminary data.</text>
</comment>
<sequence>MSFRPHSSAVTALALSASGRVCVSACVDSPAIALSSVLNGKVVAELANDTIKPVTFLGFDPAQPQRMLSCSGDVKIWDIETLQPVVKMHGSNVVQAAYLDNGVVAGCGGTSVDFYDSRVSGRPIGTLQGYHTDDVLSIYVSSGTQFVSGGNDGVVNLFDLRGARNIALDTEIVFDMFDRISVTQVAWKYGRCFAKLHGAARIVEIDFVRKNNEITSQHTVVVDEEKYRVDFAFAGETLVAGGDRVVEVDSQRTLLQGERDEVLTRLAFVGTGGLCASTGGYIYNLDQNIY</sequence>
<dbReference type="PANTHER" id="PTHR19848">
    <property type="entry name" value="WD40 REPEAT PROTEIN"/>
    <property type="match status" value="1"/>
</dbReference>
<keyword evidence="1" id="KW-0853">WD repeat</keyword>
<keyword evidence="3" id="KW-0732">Signal</keyword>
<accession>W1QLL1</accession>
<evidence type="ECO:0000256" key="2">
    <source>
        <dbReference type="ARBA" id="ARBA00022737"/>
    </source>
</evidence>
<dbReference type="Gene3D" id="2.130.10.10">
    <property type="entry name" value="YVTN repeat-like/Quinoprotein amine dehydrogenase"/>
    <property type="match status" value="2"/>
</dbReference>
<organism evidence="4 5">
    <name type="scientific">Ogataea parapolymorpha (strain ATCC 26012 / BCRC 20466 / JCM 22074 / NRRL Y-7560 / DL-1)</name>
    <name type="common">Yeast</name>
    <name type="synonym">Hansenula polymorpha</name>
    <dbReference type="NCBI Taxonomy" id="871575"/>
    <lineage>
        <taxon>Eukaryota</taxon>
        <taxon>Fungi</taxon>
        <taxon>Dikarya</taxon>
        <taxon>Ascomycota</taxon>
        <taxon>Saccharomycotina</taxon>
        <taxon>Pichiomycetes</taxon>
        <taxon>Pichiales</taxon>
        <taxon>Pichiaceae</taxon>
        <taxon>Ogataea</taxon>
    </lineage>
</organism>
<feature type="signal peptide" evidence="3">
    <location>
        <begin position="1"/>
        <end position="24"/>
    </location>
</feature>
<dbReference type="GeneID" id="25771514"/>
<dbReference type="Pfam" id="PF00400">
    <property type="entry name" value="WD40"/>
    <property type="match status" value="2"/>
</dbReference>
<dbReference type="InterPro" id="IPR001680">
    <property type="entry name" value="WD40_rpt"/>
</dbReference>
<proteinExistence type="predicted"/>
<evidence type="ECO:0000256" key="1">
    <source>
        <dbReference type="ARBA" id="ARBA00022574"/>
    </source>
</evidence>
<evidence type="ECO:0000313" key="4">
    <source>
        <dbReference type="EMBL" id="ESX02734.1"/>
    </source>
</evidence>
<dbReference type="SMART" id="SM00320">
    <property type="entry name" value="WD40"/>
    <property type="match status" value="2"/>
</dbReference>
<dbReference type="PANTHER" id="PTHR19848:SF8">
    <property type="entry name" value="F-BOX AND WD REPEAT DOMAIN CONTAINING 7"/>
    <property type="match status" value="1"/>
</dbReference>
<dbReference type="RefSeq" id="XP_013937145.1">
    <property type="nucleotide sequence ID" value="XM_014081670.1"/>
</dbReference>
<dbReference type="OrthoDB" id="25131at2759"/>
<dbReference type="InterPro" id="IPR036322">
    <property type="entry name" value="WD40_repeat_dom_sf"/>
</dbReference>
<keyword evidence="2" id="KW-0677">Repeat</keyword>
<reference evidence="4 5" key="1">
    <citation type="journal article" date="2013" name="BMC Genomics">
        <title>Genome sequence and analysis of methylotrophic yeast Hansenula polymorpha DL1.</title>
        <authorList>
            <person name="Ravin N.V."/>
            <person name="Eldarov M.A."/>
            <person name="Kadnikov V.V."/>
            <person name="Beletsky A.V."/>
            <person name="Schneider J."/>
            <person name="Mardanova E.S."/>
            <person name="Smekalova E.M."/>
            <person name="Zvereva M.I."/>
            <person name="Dontsova O.A."/>
            <person name="Mardanov A.V."/>
            <person name="Skryabin K.G."/>
        </authorList>
    </citation>
    <scope>NUCLEOTIDE SEQUENCE [LARGE SCALE GENOMIC DNA]</scope>
    <source>
        <strain evidence="5">ATCC 26012 / BCRC 20466 / JCM 22074 / NRRL Y-7560 / DL-1</strain>
    </source>
</reference>
<protein>
    <submittedName>
        <fullName evidence="4">Secreted protein</fullName>
    </submittedName>
</protein>
<feature type="chain" id="PRO_5004808390" evidence="3">
    <location>
        <begin position="25"/>
        <end position="290"/>
    </location>
</feature>
<dbReference type="Proteomes" id="UP000008673">
    <property type="component" value="Unassembled WGS sequence"/>
</dbReference>
<dbReference type="SUPFAM" id="SSF50978">
    <property type="entry name" value="WD40 repeat-like"/>
    <property type="match status" value="1"/>
</dbReference>
<dbReference type="HOGENOM" id="CLU_960080_0_0_1"/>
<name>W1QLL1_OGAPD</name>
<keyword evidence="5" id="KW-1185">Reference proteome</keyword>